<protein>
    <recommendedName>
        <fullName evidence="3">AAA domain-containing protein</fullName>
    </recommendedName>
</protein>
<evidence type="ECO:0000313" key="1">
    <source>
        <dbReference type="EMBL" id="MBB4913757.1"/>
    </source>
</evidence>
<proteinExistence type="predicted"/>
<comment type="caution">
    <text evidence="1">The sequence shown here is derived from an EMBL/GenBank/DDBJ whole genome shotgun (WGS) entry which is preliminary data.</text>
</comment>
<reference evidence="1 2" key="1">
    <citation type="submission" date="2020-08" db="EMBL/GenBank/DDBJ databases">
        <title>Genomic Encyclopedia of Type Strains, Phase III (KMG-III): the genomes of soil and plant-associated and newly described type strains.</title>
        <authorList>
            <person name="Whitman W."/>
        </authorList>
    </citation>
    <scope>NUCLEOTIDE SEQUENCE [LARGE SCALE GENOMIC DNA]</scope>
    <source>
        <strain evidence="1 2">CECT 8840</strain>
    </source>
</reference>
<accession>A0A7W7QHK9</accession>
<keyword evidence="2" id="KW-1185">Reference proteome</keyword>
<sequence length="168" mass="18698">MNREPLWILAGAPGAGKTTLLPHLVRQATGLVVMDMDELLEDGALVGVPIAEPEAAPVWPAYDRMWRRIVDMVRRAGHPVLLLTPVPDPEDLTSDARWGDPTRWALLDCPDTVRLDRLTARNWPQDWIDEAMEDAAQARAFIPTIFDGGEDPSTLAERVLGWTRGETL</sequence>
<gene>
    <name evidence="1" type="ORF">FHS44_000829</name>
</gene>
<dbReference type="Gene3D" id="3.40.50.300">
    <property type="entry name" value="P-loop containing nucleotide triphosphate hydrolases"/>
    <property type="match status" value="1"/>
</dbReference>
<dbReference type="Pfam" id="PF13238">
    <property type="entry name" value="AAA_18"/>
    <property type="match status" value="1"/>
</dbReference>
<dbReference type="Proteomes" id="UP000552644">
    <property type="component" value="Unassembled WGS sequence"/>
</dbReference>
<dbReference type="EMBL" id="JACHJP010000001">
    <property type="protein sequence ID" value="MBB4913757.1"/>
    <property type="molecule type" value="Genomic_DNA"/>
</dbReference>
<dbReference type="RefSeq" id="WP_184712493.1">
    <property type="nucleotide sequence ID" value="NZ_JACHJP010000001.1"/>
</dbReference>
<dbReference type="AlphaFoldDB" id="A0A7W7QHK9"/>
<dbReference type="SUPFAM" id="SSF52540">
    <property type="entry name" value="P-loop containing nucleoside triphosphate hydrolases"/>
    <property type="match status" value="1"/>
</dbReference>
<evidence type="ECO:0008006" key="3">
    <source>
        <dbReference type="Google" id="ProtNLM"/>
    </source>
</evidence>
<evidence type="ECO:0000313" key="2">
    <source>
        <dbReference type="Proteomes" id="UP000552644"/>
    </source>
</evidence>
<dbReference type="InterPro" id="IPR027417">
    <property type="entry name" value="P-loop_NTPase"/>
</dbReference>
<organism evidence="1 2">
    <name type="scientific">Streptosporangium saharense</name>
    <dbReference type="NCBI Taxonomy" id="1706840"/>
    <lineage>
        <taxon>Bacteria</taxon>
        <taxon>Bacillati</taxon>
        <taxon>Actinomycetota</taxon>
        <taxon>Actinomycetes</taxon>
        <taxon>Streptosporangiales</taxon>
        <taxon>Streptosporangiaceae</taxon>
        <taxon>Streptosporangium</taxon>
    </lineage>
</organism>
<name>A0A7W7QHK9_9ACTN</name>